<accession>A0A7J7FGA9</accession>
<evidence type="ECO:0000313" key="2">
    <source>
        <dbReference type="Proteomes" id="UP000551758"/>
    </source>
</evidence>
<gene>
    <name evidence="1" type="ORF">HPG69_018325</name>
</gene>
<dbReference type="AlphaFoldDB" id="A0A7J7FGA9"/>
<sequence>MQILSEVNFVLMTKNLEERFSWNPFDHQHKKLVKGILEQERQVNSTTRMAMPKNSGTWWISSRVPSVPPIPMNSSKED</sequence>
<proteinExistence type="predicted"/>
<comment type="caution">
    <text evidence="1">The sequence shown here is derived from an EMBL/GenBank/DDBJ whole genome shotgun (WGS) entry which is preliminary data.</text>
</comment>
<dbReference type="EMBL" id="JACDTQ010000737">
    <property type="protein sequence ID" value="KAF5927059.1"/>
    <property type="molecule type" value="Genomic_DNA"/>
</dbReference>
<keyword evidence="2" id="KW-1185">Reference proteome</keyword>
<evidence type="ECO:0000313" key="1">
    <source>
        <dbReference type="EMBL" id="KAF5927059.1"/>
    </source>
</evidence>
<protein>
    <submittedName>
        <fullName evidence="1">Uncharacterized protein</fullName>
    </submittedName>
</protein>
<dbReference type="Proteomes" id="UP000551758">
    <property type="component" value="Unassembled WGS sequence"/>
</dbReference>
<reference evidence="1 2" key="1">
    <citation type="journal article" date="2020" name="Mol. Biol. Evol.">
        <title>Interspecific Gene Flow and the Evolution of Specialization in Black and White Rhinoceros.</title>
        <authorList>
            <person name="Moodley Y."/>
            <person name="Westbury M.V."/>
            <person name="Russo I.M."/>
            <person name="Gopalakrishnan S."/>
            <person name="Rakotoarivelo A."/>
            <person name="Olsen R.A."/>
            <person name="Prost S."/>
            <person name="Tunstall T."/>
            <person name="Ryder O.A."/>
            <person name="Dalen L."/>
            <person name="Bruford M.W."/>
        </authorList>
    </citation>
    <scope>NUCLEOTIDE SEQUENCE [LARGE SCALE GENOMIC DNA]</scope>
    <source>
        <strain evidence="1">SBR-YM</strain>
        <tissue evidence="1">Skin</tissue>
    </source>
</reference>
<organism evidence="1 2">
    <name type="scientific">Diceros bicornis minor</name>
    <name type="common">South-central black rhinoceros</name>
    <dbReference type="NCBI Taxonomy" id="77932"/>
    <lineage>
        <taxon>Eukaryota</taxon>
        <taxon>Metazoa</taxon>
        <taxon>Chordata</taxon>
        <taxon>Craniata</taxon>
        <taxon>Vertebrata</taxon>
        <taxon>Euteleostomi</taxon>
        <taxon>Mammalia</taxon>
        <taxon>Eutheria</taxon>
        <taxon>Laurasiatheria</taxon>
        <taxon>Perissodactyla</taxon>
        <taxon>Rhinocerotidae</taxon>
        <taxon>Diceros</taxon>
    </lineage>
</organism>
<name>A0A7J7FGA9_DICBM</name>